<name>A0A8K0TIF2_9PEZI</name>
<dbReference type="Gene3D" id="1.20.1250.20">
    <property type="entry name" value="MFS general substrate transporter like domains"/>
    <property type="match status" value="1"/>
</dbReference>
<comment type="subcellular location">
    <subcellularLocation>
        <location evidence="1">Membrane</location>
        <topology evidence="1">Multi-pass membrane protein</topology>
    </subcellularLocation>
</comment>
<dbReference type="InterPro" id="IPR050360">
    <property type="entry name" value="MFS_Sugar_Transporters"/>
</dbReference>
<evidence type="ECO:0000256" key="2">
    <source>
        <dbReference type="ARBA" id="ARBA00010992"/>
    </source>
</evidence>
<dbReference type="InterPro" id="IPR036259">
    <property type="entry name" value="MFS_trans_sf"/>
</dbReference>
<feature type="transmembrane region" description="Helical" evidence="7">
    <location>
        <begin position="351"/>
        <end position="374"/>
    </location>
</feature>
<feature type="transmembrane region" description="Helical" evidence="7">
    <location>
        <begin position="129"/>
        <end position="150"/>
    </location>
</feature>
<keyword evidence="10" id="KW-1185">Reference proteome</keyword>
<feature type="transmembrane region" description="Helical" evidence="7">
    <location>
        <begin position="386"/>
        <end position="408"/>
    </location>
</feature>
<evidence type="ECO:0000256" key="1">
    <source>
        <dbReference type="ARBA" id="ARBA00004141"/>
    </source>
</evidence>
<evidence type="ECO:0000256" key="5">
    <source>
        <dbReference type="ARBA" id="ARBA00022989"/>
    </source>
</evidence>
<evidence type="ECO:0000256" key="6">
    <source>
        <dbReference type="ARBA" id="ARBA00023136"/>
    </source>
</evidence>
<organism evidence="9 10">
    <name type="scientific">Plectosphaerella cucumerina</name>
    <dbReference type="NCBI Taxonomy" id="40658"/>
    <lineage>
        <taxon>Eukaryota</taxon>
        <taxon>Fungi</taxon>
        <taxon>Dikarya</taxon>
        <taxon>Ascomycota</taxon>
        <taxon>Pezizomycotina</taxon>
        <taxon>Sordariomycetes</taxon>
        <taxon>Hypocreomycetidae</taxon>
        <taxon>Glomerellales</taxon>
        <taxon>Plectosphaerellaceae</taxon>
        <taxon>Plectosphaerella</taxon>
    </lineage>
</organism>
<sequence length="521" mass="57381">MASSNSKSVGVELAAVLPKNDKHWWKKPNLIFLNFCLGSLFLLSSGNGYEGSMMNGLLALPRWMSFVGEPKGAWLGFISGAQNIGSMAFYPVVAWSANRYGRKPTILAGYIFLCAGTGLQTGATNTNMFIAARVLVGISAAFFGGGVPLLMTETAYPTHRGVLTSLYLCGWYVGSFLAAWSTYGTRNYENSWSWRVPSLLQILLPALTLPGLLMIPESPRFLCSKERHHEARAFLVKYHAEGDESSPLPAFELAEMTQTIRMEREAAKQGSYRDMVATSANRKRTLITVFLGIFSQWAGQNVAGYYLPPVLNTIGITTVTQQTLINGFLQIFNLVWALIGAFNVDRVGRRPLFLTAAGGMMVCYVLITALSATFARTGSAAVGTAVVPFLFIMYGFFSLAFTPLMVSYPVEIWPYTLRSYGLSTLWITAAIALFFNIFINPIAFDAIAWKYYLVYLVILVSGTVFIYFVFPETRGHSLEEIARIFDKSDAAVPEEGEITEKIEKEGVATHVNDAGEDTTKV</sequence>
<feature type="transmembrane region" description="Helical" evidence="7">
    <location>
        <begin position="105"/>
        <end position="123"/>
    </location>
</feature>
<keyword evidence="6 7" id="KW-0472">Membrane</keyword>
<gene>
    <name evidence="9" type="ORF">B0T11DRAFT_316365</name>
</gene>
<comment type="similarity">
    <text evidence="2">Belongs to the major facilitator superfamily. Sugar transporter (TC 2.A.1.1) family.</text>
</comment>
<dbReference type="PROSITE" id="PS50850">
    <property type="entry name" value="MFS"/>
    <property type="match status" value="1"/>
</dbReference>
<dbReference type="Pfam" id="PF00083">
    <property type="entry name" value="Sugar_tr"/>
    <property type="match status" value="1"/>
</dbReference>
<dbReference type="FunFam" id="1.20.1250.20:FF:000134">
    <property type="entry name" value="MFS sugar transporter protein"/>
    <property type="match status" value="1"/>
</dbReference>
<dbReference type="AlphaFoldDB" id="A0A8K0TIF2"/>
<evidence type="ECO:0000259" key="8">
    <source>
        <dbReference type="PROSITE" id="PS50850"/>
    </source>
</evidence>
<comment type="caution">
    <text evidence="9">The sequence shown here is derived from an EMBL/GenBank/DDBJ whole genome shotgun (WGS) entry which is preliminary data.</text>
</comment>
<evidence type="ECO:0000256" key="4">
    <source>
        <dbReference type="ARBA" id="ARBA00022692"/>
    </source>
</evidence>
<evidence type="ECO:0000256" key="3">
    <source>
        <dbReference type="ARBA" id="ARBA00022448"/>
    </source>
</evidence>
<feature type="transmembrane region" description="Helical" evidence="7">
    <location>
        <begin position="285"/>
        <end position="307"/>
    </location>
</feature>
<dbReference type="OrthoDB" id="6133115at2759"/>
<accession>A0A8K0TIF2</accession>
<protein>
    <submittedName>
        <fullName evidence="9">General substrate transporter</fullName>
    </submittedName>
</protein>
<dbReference type="GO" id="GO:0016020">
    <property type="term" value="C:membrane"/>
    <property type="evidence" value="ECO:0007669"/>
    <property type="project" value="UniProtKB-SubCell"/>
</dbReference>
<keyword evidence="4 7" id="KW-0812">Transmembrane</keyword>
<feature type="transmembrane region" description="Helical" evidence="7">
    <location>
        <begin position="162"/>
        <end position="180"/>
    </location>
</feature>
<dbReference type="EMBL" id="JAGPXD010000002">
    <property type="protein sequence ID" value="KAH7368105.1"/>
    <property type="molecule type" value="Genomic_DNA"/>
</dbReference>
<reference evidence="9" key="1">
    <citation type="journal article" date="2021" name="Nat. Commun.">
        <title>Genetic determinants of endophytism in the Arabidopsis root mycobiome.</title>
        <authorList>
            <person name="Mesny F."/>
            <person name="Miyauchi S."/>
            <person name="Thiergart T."/>
            <person name="Pickel B."/>
            <person name="Atanasova L."/>
            <person name="Karlsson M."/>
            <person name="Huettel B."/>
            <person name="Barry K.W."/>
            <person name="Haridas S."/>
            <person name="Chen C."/>
            <person name="Bauer D."/>
            <person name="Andreopoulos W."/>
            <person name="Pangilinan J."/>
            <person name="LaButti K."/>
            <person name="Riley R."/>
            <person name="Lipzen A."/>
            <person name="Clum A."/>
            <person name="Drula E."/>
            <person name="Henrissat B."/>
            <person name="Kohler A."/>
            <person name="Grigoriev I.V."/>
            <person name="Martin F.M."/>
            <person name="Hacquard S."/>
        </authorList>
    </citation>
    <scope>NUCLEOTIDE SEQUENCE</scope>
    <source>
        <strain evidence="9">MPI-CAGE-AT-0016</strain>
    </source>
</reference>
<feature type="transmembrane region" description="Helical" evidence="7">
    <location>
        <begin position="192"/>
        <end position="215"/>
    </location>
</feature>
<feature type="transmembrane region" description="Helical" evidence="7">
    <location>
        <begin position="420"/>
        <end position="439"/>
    </location>
</feature>
<dbReference type="SUPFAM" id="SSF103473">
    <property type="entry name" value="MFS general substrate transporter"/>
    <property type="match status" value="1"/>
</dbReference>
<keyword evidence="3" id="KW-0813">Transport</keyword>
<feature type="transmembrane region" description="Helical" evidence="7">
    <location>
        <begin position="30"/>
        <end position="49"/>
    </location>
</feature>
<dbReference type="GO" id="GO:0005351">
    <property type="term" value="F:carbohydrate:proton symporter activity"/>
    <property type="evidence" value="ECO:0007669"/>
    <property type="project" value="TreeGrafter"/>
</dbReference>
<dbReference type="InterPro" id="IPR005828">
    <property type="entry name" value="MFS_sugar_transport-like"/>
</dbReference>
<dbReference type="InterPro" id="IPR005829">
    <property type="entry name" value="Sugar_transporter_CS"/>
</dbReference>
<dbReference type="PANTHER" id="PTHR48022">
    <property type="entry name" value="PLASTIDIC GLUCOSE TRANSPORTER 4"/>
    <property type="match status" value="1"/>
</dbReference>
<keyword evidence="5 7" id="KW-1133">Transmembrane helix</keyword>
<feature type="transmembrane region" description="Helical" evidence="7">
    <location>
        <begin position="73"/>
        <end position="93"/>
    </location>
</feature>
<dbReference type="Proteomes" id="UP000813385">
    <property type="component" value="Unassembled WGS sequence"/>
</dbReference>
<feature type="transmembrane region" description="Helical" evidence="7">
    <location>
        <begin position="451"/>
        <end position="470"/>
    </location>
</feature>
<dbReference type="PANTHER" id="PTHR48022:SF3">
    <property type="entry name" value="HEXOSE TRANSPORTER PROTEIN (AFU_ORTHOLOGUE AFUA_8G04480)-RELATED"/>
    <property type="match status" value="1"/>
</dbReference>
<feature type="domain" description="Major facilitator superfamily (MFS) profile" evidence="8">
    <location>
        <begin position="36"/>
        <end position="474"/>
    </location>
</feature>
<evidence type="ECO:0000313" key="9">
    <source>
        <dbReference type="EMBL" id="KAH7368105.1"/>
    </source>
</evidence>
<proteinExistence type="inferred from homology"/>
<evidence type="ECO:0000313" key="10">
    <source>
        <dbReference type="Proteomes" id="UP000813385"/>
    </source>
</evidence>
<evidence type="ECO:0000256" key="7">
    <source>
        <dbReference type="SAM" id="Phobius"/>
    </source>
</evidence>
<feature type="transmembrane region" description="Helical" evidence="7">
    <location>
        <begin position="327"/>
        <end position="344"/>
    </location>
</feature>
<dbReference type="InterPro" id="IPR020846">
    <property type="entry name" value="MFS_dom"/>
</dbReference>
<dbReference type="PROSITE" id="PS00216">
    <property type="entry name" value="SUGAR_TRANSPORT_1"/>
    <property type="match status" value="1"/>
</dbReference>